<dbReference type="Gene3D" id="2.60.40.1670">
    <property type="entry name" value="beta-sandwich domain of Sec23/24"/>
    <property type="match status" value="1"/>
</dbReference>
<evidence type="ECO:0000256" key="1">
    <source>
        <dbReference type="ARBA" id="ARBA00004255"/>
    </source>
</evidence>
<evidence type="ECO:0000259" key="17">
    <source>
        <dbReference type="Pfam" id="PF04811"/>
    </source>
</evidence>
<dbReference type="SUPFAM" id="SSF81811">
    <property type="entry name" value="Helical domain of Sec23/24"/>
    <property type="match status" value="1"/>
</dbReference>
<dbReference type="InterPro" id="IPR036180">
    <property type="entry name" value="Gelsolin-like_dom_sf"/>
</dbReference>
<evidence type="ECO:0000313" key="21">
    <source>
        <dbReference type="Proteomes" id="UP000214365"/>
    </source>
</evidence>
<dbReference type="InterPro" id="IPR029006">
    <property type="entry name" value="ADF-H/Gelsolin-like_dom_sf"/>
</dbReference>
<dbReference type="SUPFAM" id="SSF82919">
    <property type="entry name" value="Zn-finger domain of Sec23/24"/>
    <property type="match status" value="1"/>
</dbReference>
<name>A0A1Q5Q900_TALAT</name>
<comment type="caution">
    <text evidence="20">The sequence shown here is derived from an EMBL/GenBank/DDBJ whole genome shotgun (WGS) entry which is preliminary data.</text>
</comment>
<feature type="domain" description="Sec23/Sec24 beta-sandwich" evidence="19">
    <location>
        <begin position="611"/>
        <end position="693"/>
    </location>
</feature>
<feature type="region of interest" description="Disordered" evidence="14">
    <location>
        <begin position="1"/>
        <end position="189"/>
    </location>
</feature>
<dbReference type="PANTHER" id="PTHR13803">
    <property type="entry name" value="SEC24-RELATED PROTEIN"/>
    <property type="match status" value="1"/>
</dbReference>
<dbReference type="GO" id="GO:0030127">
    <property type="term" value="C:COPII vesicle coat"/>
    <property type="evidence" value="ECO:0007669"/>
    <property type="project" value="InterPro"/>
</dbReference>
<dbReference type="InterPro" id="IPR006900">
    <property type="entry name" value="Sec23/24_helical_dom"/>
</dbReference>
<evidence type="ECO:0000256" key="2">
    <source>
        <dbReference type="ARBA" id="ARBA00004299"/>
    </source>
</evidence>
<dbReference type="InterPro" id="IPR050550">
    <property type="entry name" value="SEC23_SEC24_subfamily"/>
</dbReference>
<dbReference type="InterPro" id="IPR012990">
    <property type="entry name" value="Beta-sandwich_Sec23_24"/>
</dbReference>
<dbReference type="GO" id="GO:0090110">
    <property type="term" value="P:COPII-coated vesicle cargo loading"/>
    <property type="evidence" value="ECO:0007669"/>
    <property type="project" value="TreeGrafter"/>
</dbReference>
<evidence type="ECO:0000313" key="20">
    <source>
        <dbReference type="EMBL" id="OKL60542.1"/>
    </source>
</evidence>
<feature type="domain" description="Sec23/Sec24 trunk" evidence="17">
    <location>
        <begin position="362"/>
        <end position="603"/>
    </location>
</feature>
<comment type="subcellular location">
    <subcellularLocation>
        <location evidence="2">Cytoplasmic vesicle</location>
        <location evidence="2">COPII-coated vesicle membrane</location>
        <topology evidence="2">Peripheral membrane protein</topology>
        <orientation evidence="2">Cytoplasmic side</orientation>
    </subcellularLocation>
    <subcellularLocation>
        <location evidence="3">Endoplasmic reticulum membrane</location>
        <topology evidence="3">Peripheral membrane protein</topology>
        <orientation evidence="3">Cytoplasmic side</orientation>
    </subcellularLocation>
    <subcellularLocation>
        <location evidence="1">Golgi apparatus membrane</location>
        <topology evidence="1">Peripheral membrane protein</topology>
        <orientation evidence="1">Cytoplasmic side</orientation>
    </subcellularLocation>
</comment>
<dbReference type="Pfam" id="PF08033">
    <property type="entry name" value="Sec23_BS"/>
    <property type="match status" value="1"/>
</dbReference>
<dbReference type="InterPro" id="IPR036465">
    <property type="entry name" value="vWFA_dom_sf"/>
</dbReference>
<evidence type="ECO:0000259" key="18">
    <source>
        <dbReference type="Pfam" id="PF04815"/>
    </source>
</evidence>
<dbReference type="InterPro" id="IPR006895">
    <property type="entry name" value="Znf_Sec23_Sec24"/>
</dbReference>
<dbReference type="SUPFAM" id="SSF82754">
    <property type="entry name" value="C-terminal, gelsolin-like domain of Sec23/24"/>
    <property type="match status" value="1"/>
</dbReference>
<evidence type="ECO:0008006" key="22">
    <source>
        <dbReference type="Google" id="ProtNLM"/>
    </source>
</evidence>
<keyword evidence="7" id="KW-0256">Endoplasmic reticulum</keyword>
<dbReference type="RefSeq" id="XP_020120663.1">
    <property type="nucleotide sequence ID" value="XM_020266654.1"/>
</dbReference>
<accession>A0A1Q5Q900</accession>
<dbReference type="PANTHER" id="PTHR13803:SF4">
    <property type="entry name" value="SECRETORY 24CD, ISOFORM C"/>
    <property type="match status" value="1"/>
</dbReference>
<feature type="compositionally biased region" description="Basic residues" evidence="14">
    <location>
        <begin position="98"/>
        <end position="108"/>
    </location>
</feature>
<dbReference type="Gene3D" id="2.30.30.380">
    <property type="entry name" value="Zn-finger domain of Sec23/24"/>
    <property type="match status" value="1"/>
</dbReference>
<evidence type="ECO:0000256" key="12">
    <source>
        <dbReference type="ARBA" id="ARBA00023329"/>
    </source>
</evidence>
<evidence type="ECO:0000256" key="11">
    <source>
        <dbReference type="ARBA" id="ARBA00023136"/>
    </source>
</evidence>
<feature type="domain" description="Gelsolin-like" evidence="15">
    <location>
        <begin position="834"/>
        <end position="878"/>
    </location>
</feature>
<evidence type="ECO:0000256" key="7">
    <source>
        <dbReference type="ARBA" id="ARBA00022824"/>
    </source>
</evidence>
<evidence type="ECO:0000256" key="14">
    <source>
        <dbReference type="SAM" id="MobiDB-lite"/>
    </source>
</evidence>
<feature type="compositionally biased region" description="Polar residues" evidence="14">
    <location>
        <begin position="131"/>
        <end position="141"/>
    </location>
</feature>
<dbReference type="STRING" id="1441469.A0A1Q5Q900"/>
<dbReference type="Pfam" id="PF04811">
    <property type="entry name" value="Sec23_trunk"/>
    <property type="match status" value="1"/>
</dbReference>
<keyword evidence="12" id="KW-0968">Cytoplasmic vesicle</keyword>
<dbReference type="GeneID" id="31004096"/>
<dbReference type="GO" id="GO:0008270">
    <property type="term" value="F:zinc ion binding"/>
    <property type="evidence" value="ECO:0007669"/>
    <property type="project" value="InterPro"/>
</dbReference>
<dbReference type="Gene3D" id="3.40.50.410">
    <property type="entry name" value="von Willebrand factor, type A domain"/>
    <property type="match status" value="1"/>
</dbReference>
<evidence type="ECO:0000259" key="19">
    <source>
        <dbReference type="Pfam" id="PF08033"/>
    </source>
</evidence>
<dbReference type="GO" id="GO:0000149">
    <property type="term" value="F:SNARE binding"/>
    <property type="evidence" value="ECO:0007669"/>
    <property type="project" value="TreeGrafter"/>
</dbReference>
<dbReference type="Gene3D" id="3.40.20.10">
    <property type="entry name" value="Severin"/>
    <property type="match status" value="1"/>
</dbReference>
<dbReference type="InterPro" id="IPR036175">
    <property type="entry name" value="Sec23/24_helical_dom_sf"/>
</dbReference>
<dbReference type="Pfam" id="PF04815">
    <property type="entry name" value="Sec23_helical"/>
    <property type="match status" value="1"/>
</dbReference>
<dbReference type="Proteomes" id="UP000214365">
    <property type="component" value="Unassembled WGS sequence"/>
</dbReference>
<evidence type="ECO:0000256" key="4">
    <source>
        <dbReference type="ARBA" id="ARBA00008334"/>
    </source>
</evidence>
<dbReference type="Pfam" id="PF00626">
    <property type="entry name" value="Gelsolin"/>
    <property type="match status" value="1"/>
</dbReference>
<proteinExistence type="inferred from homology"/>
<dbReference type="Gene3D" id="1.20.120.730">
    <property type="entry name" value="Sec23/Sec24 helical domain"/>
    <property type="match status" value="1"/>
</dbReference>
<evidence type="ECO:0000256" key="9">
    <source>
        <dbReference type="ARBA" id="ARBA00022892"/>
    </source>
</evidence>
<dbReference type="Pfam" id="PF04810">
    <property type="entry name" value="zf-Sec23_Sec24"/>
    <property type="match status" value="1"/>
</dbReference>
<comment type="function">
    <text evidence="13">Component of the coat protein complex II (COPII) which promotes the formation of transport vesicles from the endoplasmic reticulum (ER). The coat has two main functions, the physical deformation of the endoplasmic reticulum membrane into vesicles and the selection of cargo molecules.</text>
</comment>
<feature type="domain" description="Zinc finger Sec23/Sec24-type" evidence="16">
    <location>
        <begin position="281"/>
        <end position="319"/>
    </location>
</feature>
<keyword evidence="8" id="KW-0862">Zinc</keyword>
<gene>
    <name evidence="20" type="ORF">UA08_04341</name>
</gene>
<dbReference type="SUPFAM" id="SSF81995">
    <property type="entry name" value="beta-sandwich domain of Sec23/24"/>
    <property type="match status" value="1"/>
</dbReference>
<evidence type="ECO:0000256" key="13">
    <source>
        <dbReference type="ARBA" id="ARBA00025471"/>
    </source>
</evidence>
<reference evidence="20 21" key="1">
    <citation type="submission" date="2015-06" db="EMBL/GenBank/DDBJ databases">
        <title>Talaromyces atroroseus IBT 11181 draft genome.</title>
        <authorList>
            <person name="Rasmussen K.B."/>
            <person name="Rasmussen S."/>
            <person name="Petersen B."/>
            <person name="Sicheritz-Ponten T."/>
            <person name="Mortensen U.H."/>
            <person name="Thrane U."/>
        </authorList>
    </citation>
    <scope>NUCLEOTIDE SEQUENCE [LARGE SCALE GENOMIC DNA]</scope>
    <source>
        <strain evidence="20 21">IBT 11181</strain>
    </source>
</reference>
<dbReference type="OrthoDB" id="49016at2759"/>
<keyword evidence="10" id="KW-0653">Protein transport</keyword>
<dbReference type="GO" id="GO:0070971">
    <property type="term" value="C:endoplasmic reticulum exit site"/>
    <property type="evidence" value="ECO:0007669"/>
    <property type="project" value="TreeGrafter"/>
</dbReference>
<dbReference type="AlphaFoldDB" id="A0A1Q5Q900"/>
<dbReference type="EMBL" id="LFMY01000005">
    <property type="protein sequence ID" value="OKL60542.1"/>
    <property type="molecule type" value="Genomic_DNA"/>
</dbReference>
<dbReference type="GO" id="GO:0005789">
    <property type="term" value="C:endoplasmic reticulum membrane"/>
    <property type="evidence" value="ECO:0007669"/>
    <property type="project" value="UniProtKB-SubCell"/>
</dbReference>
<dbReference type="GO" id="GO:0006886">
    <property type="term" value="P:intracellular protein transport"/>
    <property type="evidence" value="ECO:0007669"/>
    <property type="project" value="InterPro"/>
</dbReference>
<dbReference type="InterPro" id="IPR007123">
    <property type="entry name" value="Gelsolin-like_dom"/>
</dbReference>
<keyword evidence="21" id="KW-1185">Reference proteome</keyword>
<evidence type="ECO:0000256" key="8">
    <source>
        <dbReference type="ARBA" id="ARBA00022833"/>
    </source>
</evidence>
<dbReference type="SUPFAM" id="SSF53300">
    <property type="entry name" value="vWA-like"/>
    <property type="match status" value="1"/>
</dbReference>
<feature type="domain" description="Sec23/Sec24 helical" evidence="18">
    <location>
        <begin position="707"/>
        <end position="805"/>
    </location>
</feature>
<evidence type="ECO:0000256" key="6">
    <source>
        <dbReference type="ARBA" id="ARBA00022723"/>
    </source>
</evidence>
<feature type="compositionally biased region" description="Pro residues" evidence="14">
    <location>
        <begin position="34"/>
        <end position="53"/>
    </location>
</feature>
<dbReference type="GO" id="GO:0000139">
    <property type="term" value="C:Golgi membrane"/>
    <property type="evidence" value="ECO:0007669"/>
    <property type="project" value="UniProtKB-SubCell"/>
</dbReference>
<evidence type="ECO:0000256" key="5">
    <source>
        <dbReference type="ARBA" id="ARBA00022448"/>
    </source>
</evidence>
<protein>
    <recommendedName>
        <fullName evidence="22">Sec23/Sec24 family protein</fullName>
    </recommendedName>
</protein>
<evidence type="ECO:0000259" key="15">
    <source>
        <dbReference type="Pfam" id="PF00626"/>
    </source>
</evidence>
<keyword evidence="9" id="KW-0931">ER-Golgi transport</keyword>
<keyword evidence="11" id="KW-0472">Membrane</keyword>
<comment type="similarity">
    <text evidence="4">Belongs to the SEC23/SEC24 family. SEC24 subfamily.</text>
</comment>
<keyword evidence="6" id="KW-0479">Metal-binding</keyword>
<evidence type="ECO:0000256" key="10">
    <source>
        <dbReference type="ARBA" id="ARBA00022927"/>
    </source>
</evidence>
<evidence type="ECO:0000256" key="3">
    <source>
        <dbReference type="ARBA" id="ARBA00004397"/>
    </source>
</evidence>
<dbReference type="InterPro" id="IPR006896">
    <property type="entry name" value="Sec23/24_trunk_dom"/>
</dbReference>
<sequence>MADYSTYHSSGYAGAPGENPDKQQPVAYSYPNASPNPAPQPQPGIPYGGPQPPQFAAQPGTGYAPGLIPSTPGLQGNAMGGLASQMEGLGITSDAGARGHKKKHRHAHHDFGASAPHDLNAFPSQPEPQPQFLNTGLNQPAPTAFPGVPAGQIPSNIAPGTVADGGYQPTGAGSVATQGKIDPEQIPSVPRSRDLAAQYYFNHVYPTMERHVPPPASIPFIAHDQGNSSPKVARLTLNNIPVSSDFLNSTGLPLGMILQPLARLDAGEQPVPVIDFGEIGPPRCRRCRTYINPFVTFKHGGNKFVCNMCTFPNDVPPEYFAPIDPSGVRVDRLQRPELIMGTVEFTVPKEYWVKEPVGLQQLFLIDVSVESVNRGFLKGVCDGILNALYGDEEEEQTESTETELRKIPEGSKIGIVTFDREIHFYNLSSRLEKAQMMVMTDLEEPFVPLSEGLFVDPYESKTVVTSLLEQLPTIFSRLKTPESALLPTIKAAMSALQSTGGKIICSLASLPTWGPGKLAVRDKSQAPDGENKLFAIDNPDWKNVATKLTEAGIGIDFFVASPGGNFIDLTTIGYTASISGGESFFYPNFHAPRDVLKLSQELSHAATRETGYQALMKVRCSNGLQVSAYHGNFLQHTFGADLEIGIIDSDKALGVLFSYDGKLDPKLDAHFQAALLYTSASGQRRVRCINIVAGVNEGGIETMKCIDQDAVVAIIAKEAASKAGDKTLKDIRANITEKTVDIFSGYRKNFSGSHPPGQLVLPENLKEFSMYMLSLIKSRAFKGGSETADRRVHDLRMLRGMGCLEMSLYLYPRIIPIHNMSAEDGFANEQGQLQVPPTLRATFSRIEEGGAYLIDNGQNILLWLHSFVSPNLLEDLFGPGFTSLHALDPNTSSIPVLETHLNAQVRNLLQYLSTVRGSKAVTIQLARQGMDGAEYEFARLLLEDRNNEAQSYVDWLVHVHRQINLDLAGHRKKDDAVSTGEGALSSLAGIRAPLW</sequence>
<dbReference type="InterPro" id="IPR036174">
    <property type="entry name" value="Znf_Sec23_Sec24_sf"/>
</dbReference>
<evidence type="ECO:0000259" key="16">
    <source>
        <dbReference type="Pfam" id="PF04810"/>
    </source>
</evidence>
<keyword evidence="5" id="KW-0813">Transport</keyword>
<organism evidence="20 21">
    <name type="scientific">Talaromyces atroroseus</name>
    <dbReference type="NCBI Taxonomy" id="1441469"/>
    <lineage>
        <taxon>Eukaryota</taxon>
        <taxon>Fungi</taxon>
        <taxon>Dikarya</taxon>
        <taxon>Ascomycota</taxon>
        <taxon>Pezizomycotina</taxon>
        <taxon>Eurotiomycetes</taxon>
        <taxon>Eurotiomycetidae</taxon>
        <taxon>Eurotiales</taxon>
        <taxon>Trichocomaceae</taxon>
        <taxon>Talaromyces</taxon>
        <taxon>Talaromyces sect. Trachyspermi</taxon>
    </lineage>
</organism>